<evidence type="ECO:0000256" key="4">
    <source>
        <dbReference type="ARBA" id="ARBA00023242"/>
    </source>
</evidence>
<dbReference type="InterPro" id="IPR029240">
    <property type="entry name" value="MMS19_N"/>
</dbReference>
<dbReference type="InterPro" id="IPR039920">
    <property type="entry name" value="MMS19"/>
</dbReference>
<dbReference type="AlphaFoldDB" id="A0A3S3P3C9"/>
<dbReference type="PANTHER" id="PTHR12891:SF0">
    <property type="entry name" value="MMS19 NUCLEOTIDE EXCISION REPAIR PROTEIN HOMOLOG"/>
    <property type="match status" value="1"/>
</dbReference>
<dbReference type="Pfam" id="PF12460">
    <property type="entry name" value="MMS19_C"/>
    <property type="match status" value="1"/>
</dbReference>
<comment type="subcellular location">
    <subcellularLocation>
        <location evidence="5">Cytoplasm</location>
        <location evidence="5">Cytoskeleton</location>
        <location evidence="5">Spindle</location>
    </subcellularLocation>
    <subcellularLocation>
        <location evidence="1 5">Nucleus</location>
    </subcellularLocation>
</comment>
<feature type="domain" description="MMS19 N-terminal" evidence="7">
    <location>
        <begin position="48"/>
        <end position="302"/>
    </location>
</feature>
<evidence type="ECO:0000313" key="8">
    <source>
        <dbReference type="EMBL" id="RWS04256.1"/>
    </source>
</evidence>
<dbReference type="Pfam" id="PF14500">
    <property type="entry name" value="MMS19_N"/>
    <property type="match status" value="1"/>
</dbReference>
<protein>
    <recommendedName>
        <fullName evidence="5">MMS19 nucleotide excision repair protein</fullName>
    </recommendedName>
</protein>
<proteinExistence type="inferred from homology"/>
<dbReference type="GO" id="GO:0016226">
    <property type="term" value="P:iron-sulfur cluster assembly"/>
    <property type="evidence" value="ECO:0007669"/>
    <property type="project" value="UniProtKB-UniRule"/>
</dbReference>
<dbReference type="InterPro" id="IPR016024">
    <property type="entry name" value="ARM-type_fold"/>
</dbReference>
<dbReference type="InterPro" id="IPR011989">
    <property type="entry name" value="ARM-like"/>
</dbReference>
<keyword evidence="5" id="KW-0234">DNA repair</keyword>
<dbReference type="InterPro" id="IPR024687">
    <property type="entry name" value="MMS19_C"/>
</dbReference>
<comment type="function">
    <text evidence="5">Key component of the cytosolic iron-sulfur protein assembly (CIA) complex, a multiprotein complex that mediates the incorporation of iron-sulfur cluster into apoproteins specifically involved in DNA metabolism and genomic integrity. In the CIA complex, MMS19 acts as an adapter between early-acting CIA components and a subset of cellular target iron-sulfur proteins.</text>
</comment>
<gene>
    <name evidence="8" type="ORF">B4U79_16430</name>
</gene>
<keyword evidence="5" id="KW-0227">DNA damage</keyword>
<keyword evidence="4 5" id="KW-0539">Nucleus</keyword>
<evidence type="ECO:0000259" key="6">
    <source>
        <dbReference type="Pfam" id="PF12460"/>
    </source>
</evidence>
<comment type="similarity">
    <text evidence="2 5">Belongs to the MET18/MMS19 family.</text>
</comment>
<name>A0A3S3P3C9_9ACAR</name>
<dbReference type="GO" id="GO:0097361">
    <property type="term" value="C:cytosolic [4Fe-4S] assembly targeting complex"/>
    <property type="evidence" value="ECO:0007669"/>
    <property type="project" value="UniProtKB-UniRule"/>
</dbReference>
<keyword evidence="5" id="KW-0206">Cytoskeleton</keyword>
<dbReference type="EMBL" id="NCKU01005700">
    <property type="protein sequence ID" value="RWS04256.1"/>
    <property type="molecule type" value="Genomic_DNA"/>
</dbReference>
<evidence type="ECO:0000256" key="5">
    <source>
        <dbReference type="RuleBase" id="RU367072"/>
    </source>
</evidence>
<keyword evidence="5" id="KW-0963">Cytoplasm</keyword>
<comment type="caution">
    <text evidence="8">The sequence shown here is derived from an EMBL/GenBank/DDBJ whole genome shotgun (WGS) entry which is preliminary data.</text>
</comment>
<dbReference type="OrthoDB" id="342900at2759"/>
<dbReference type="SUPFAM" id="SSF48371">
    <property type="entry name" value="ARM repeat"/>
    <property type="match status" value="1"/>
</dbReference>
<dbReference type="Gene3D" id="1.25.10.10">
    <property type="entry name" value="Leucine-rich Repeat Variant"/>
    <property type="match status" value="2"/>
</dbReference>
<keyword evidence="9" id="KW-1185">Reference proteome</keyword>
<accession>A0A3S3P3C9</accession>
<evidence type="ECO:0000259" key="7">
    <source>
        <dbReference type="Pfam" id="PF14500"/>
    </source>
</evidence>
<evidence type="ECO:0000256" key="3">
    <source>
        <dbReference type="ARBA" id="ARBA00022737"/>
    </source>
</evidence>
<comment type="subunit">
    <text evidence="5">Component of the CIA complex.</text>
</comment>
<feature type="domain" description="MMS19 C-terminal" evidence="6">
    <location>
        <begin position="579"/>
        <end position="961"/>
    </location>
</feature>
<evidence type="ECO:0000256" key="2">
    <source>
        <dbReference type="ARBA" id="ARBA00009340"/>
    </source>
</evidence>
<dbReference type="PANTHER" id="PTHR12891">
    <property type="entry name" value="DNA REPAIR/TRANSCRIPTION PROTEIN MET18/MMS19"/>
    <property type="match status" value="1"/>
</dbReference>
<evidence type="ECO:0000313" key="9">
    <source>
        <dbReference type="Proteomes" id="UP000285301"/>
    </source>
</evidence>
<dbReference type="GO" id="GO:0005634">
    <property type="term" value="C:nucleus"/>
    <property type="evidence" value="ECO:0007669"/>
    <property type="project" value="UniProtKB-SubCell"/>
</dbReference>
<evidence type="ECO:0000256" key="1">
    <source>
        <dbReference type="ARBA" id="ARBA00004123"/>
    </source>
</evidence>
<dbReference type="GO" id="GO:0005819">
    <property type="term" value="C:spindle"/>
    <property type="evidence" value="ECO:0007669"/>
    <property type="project" value="UniProtKB-SubCell"/>
</dbReference>
<reference evidence="8 9" key="1">
    <citation type="journal article" date="2018" name="Gigascience">
        <title>Genomes of trombidid mites reveal novel predicted allergens and laterally-transferred genes associated with secondary metabolism.</title>
        <authorList>
            <person name="Dong X."/>
            <person name="Chaisiri K."/>
            <person name="Xia D."/>
            <person name="Armstrong S.D."/>
            <person name="Fang Y."/>
            <person name="Donnelly M.J."/>
            <person name="Kadowaki T."/>
            <person name="McGarry J.W."/>
            <person name="Darby A.C."/>
            <person name="Makepeace B.L."/>
        </authorList>
    </citation>
    <scope>NUCLEOTIDE SEQUENCE [LARGE SCALE GENOMIC DNA]</scope>
    <source>
        <strain evidence="8">UoL-WK</strain>
    </source>
</reference>
<dbReference type="GO" id="GO:0051604">
    <property type="term" value="P:protein maturation"/>
    <property type="evidence" value="ECO:0007669"/>
    <property type="project" value="UniProtKB-UniRule"/>
</dbReference>
<dbReference type="Proteomes" id="UP000285301">
    <property type="component" value="Unassembled WGS sequence"/>
</dbReference>
<dbReference type="GO" id="GO:0006281">
    <property type="term" value="P:DNA repair"/>
    <property type="evidence" value="ECO:0007669"/>
    <property type="project" value="UniProtKB-UniRule"/>
</dbReference>
<dbReference type="STRING" id="1965070.A0A3S3P3C9"/>
<keyword evidence="3" id="KW-0677">Repeat</keyword>
<sequence length="1010" mass="115476">MIDESVEKRGHSEPTVDIEQSDRCDSMINVNECVHSIISKQLTIDEFVVKLEHLLTSTKLENRFNGVNSLYSVIKRLPKDYLNENEANHFSRFFIIRLHDQYSIVNVALKAIHFLFKNYHVSNEITALFTTTLNAEIQVASQPLEDRFIIYQIFGILLENYIEDLKQIKSDFLIGFIQAAEGERDPRCLLVIFHTFVKITENLSLGHLDEEMFELVGCYFPVTYNPYTLTREELSEALLNCFKASPSFAPYAIPLIIEKLESDLDTSKIDAYDVLSRCCSVYGIKQLEPFIPIIWTNIRNDSLKSYSATSGQIVAALNALEAIIKTIHSNSKTLNEFLELVFKDLEPTLRKIELCLLKPTVKIFKIIASCGADLYEKVAKFVYPVALEHCSFRSKIEKVDAFEIFNELFSVVSNLKLENIEYKSPHQESILLLCLSSLSPEDSDLCITALRTLETMFSATLSLSNEEQVSISHKFLDLIMKNENDKILCKSRQVLQKFVFRCPQTSRDHILSILFAKVKNDCLSGKSSPLSLQLIDTLKYCLVDDSLKCDYLSFGMQIIFESLKAKNESKTNVIFSQNIIDVINDDLDDNILCDQIVDPVMKAVTHMCLCNDDEDFIENASCLDFKPLFDVTSAAFRKLSIERTKQFVDAVIALLLLHSYTQLLPQPPPICHCDLNVNMKMQLFLNEPYIRILMQLVHSLFCHMNCNVVIPYYDGLLQKMLNFVENDSEEVSKLSLDVIASLVNKTNDEQVSSVFDNLMKSIINLIHSQEFKRRGIDLLIALYRAMVTSGKRESEQLASMLLSFLNKEDDKILVINAANAFVLVHNENHINESNARVSVFYHQKVYFQTLPALMQGFTNEDYPKWRKQAFAIAILGQLKYLSNNLLKTEFKKIRSLINFSLEDSTNVENQVIALDCILHLMDSDSSLLSNVESTVFQLLYLTKNSTLLKIRHKAAECLALVANLYSERTLLPLRNQVVNDLKFCLDDKKRLVRYAAAEARLKWILIGQPK</sequence>
<organism evidence="8 9">
    <name type="scientific">Dinothrombium tinctorium</name>
    <dbReference type="NCBI Taxonomy" id="1965070"/>
    <lineage>
        <taxon>Eukaryota</taxon>
        <taxon>Metazoa</taxon>
        <taxon>Ecdysozoa</taxon>
        <taxon>Arthropoda</taxon>
        <taxon>Chelicerata</taxon>
        <taxon>Arachnida</taxon>
        <taxon>Acari</taxon>
        <taxon>Acariformes</taxon>
        <taxon>Trombidiformes</taxon>
        <taxon>Prostigmata</taxon>
        <taxon>Anystina</taxon>
        <taxon>Parasitengona</taxon>
        <taxon>Trombidioidea</taxon>
        <taxon>Trombidiidae</taxon>
        <taxon>Dinothrombium</taxon>
    </lineage>
</organism>